<proteinExistence type="predicted"/>
<dbReference type="Pfam" id="PF06687">
    <property type="entry name" value="SUR7"/>
    <property type="match status" value="1"/>
</dbReference>
<evidence type="ECO:0000313" key="2">
    <source>
        <dbReference type="EMBL" id="OCF33110.1"/>
    </source>
</evidence>
<dbReference type="AlphaFoldDB" id="A0A1B9GPW2"/>
<organism evidence="2 3">
    <name type="scientific">Kwoniella heveanensis BCC8398</name>
    <dbReference type="NCBI Taxonomy" id="1296120"/>
    <lineage>
        <taxon>Eukaryota</taxon>
        <taxon>Fungi</taxon>
        <taxon>Dikarya</taxon>
        <taxon>Basidiomycota</taxon>
        <taxon>Agaricomycotina</taxon>
        <taxon>Tremellomycetes</taxon>
        <taxon>Tremellales</taxon>
        <taxon>Cryptococcaceae</taxon>
        <taxon>Kwoniella</taxon>
    </lineage>
</organism>
<feature type="transmembrane region" description="Helical" evidence="1">
    <location>
        <begin position="20"/>
        <end position="37"/>
    </location>
</feature>
<name>A0A1B9GPW2_9TREE</name>
<dbReference type="InterPro" id="IPR009571">
    <property type="entry name" value="SUR7/Rim9-like_fungi"/>
</dbReference>
<sequence>MSSSSRRPERIQNTPIPHILSILLMLIASIFLFVVVLNNVPLSSSHSTIHSHPERRSWLVKIKPDIGSSSKGITGGARREFGLGVWGWCSWISRIGDGVTSTKIEYSEAQCTKEPFWKAPDDADRGDPIRDLTLPSGLAKSLSISAFFLVFVLISCTILLFDLLLCLRFHSYTQPPKNGELYCLPPSHLRMRTWYAHTLRNVWMRLIFSLSLLAWGLPVIVIACVGVDGLDERYKGYLGSGWGLALGALICAVLAQILIVAGGLWNNPDRSGTAH</sequence>
<evidence type="ECO:0000256" key="1">
    <source>
        <dbReference type="SAM" id="Phobius"/>
    </source>
</evidence>
<reference evidence="2 3" key="1">
    <citation type="submission" date="2013-07" db="EMBL/GenBank/DDBJ databases">
        <title>The Genome Sequence of Cryptococcus heveanensis BCC8398.</title>
        <authorList>
            <consortium name="The Broad Institute Genome Sequencing Platform"/>
            <person name="Cuomo C."/>
            <person name="Litvintseva A."/>
            <person name="Chen Y."/>
            <person name="Heitman J."/>
            <person name="Sun S."/>
            <person name="Springer D."/>
            <person name="Dromer F."/>
            <person name="Young S.K."/>
            <person name="Zeng Q."/>
            <person name="Gargeya S."/>
            <person name="Fitzgerald M."/>
            <person name="Abouelleil A."/>
            <person name="Alvarado L."/>
            <person name="Berlin A.M."/>
            <person name="Chapman S.B."/>
            <person name="Dewar J."/>
            <person name="Goldberg J."/>
            <person name="Griggs A."/>
            <person name="Gujja S."/>
            <person name="Hansen M."/>
            <person name="Howarth C."/>
            <person name="Imamovic A."/>
            <person name="Larimer J."/>
            <person name="McCowan C."/>
            <person name="Murphy C."/>
            <person name="Pearson M."/>
            <person name="Priest M."/>
            <person name="Roberts A."/>
            <person name="Saif S."/>
            <person name="Shea T."/>
            <person name="Sykes S."/>
            <person name="Wortman J."/>
            <person name="Nusbaum C."/>
            <person name="Birren B."/>
        </authorList>
    </citation>
    <scope>NUCLEOTIDE SEQUENCE [LARGE SCALE GENOMIC DNA]</scope>
    <source>
        <strain evidence="2 3">BCC8398</strain>
    </source>
</reference>
<gene>
    <name evidence="2" type="ORF">I316_05155</name>
</gene>
<evidence type="ECO:0000313" key="3">
    <source>
        <dbReference type="Proteomes" id="UP000092666"/>
    </source>
</evidence>
<dbReference type="EMBL" id="KV700127">
    <property type="protein sequence ID" value="OCF33110.1"/>
    <property type="molecule type" value="Genomic_DNA"/>
</dbReference>
<keyword evidence="1" id="KW-0812">Transmembrane</keyword>
<dbReference type="Proteomes" id="UP000092666">
    <property type="component" value="Unassembled WGS sequence"/>
</dbReference>
<dbReference type="GO" id="GO:0005886">
    <property type="term" value="C:plasma membrane"/>
    <property type="evidence" value="ECO:0007669"/>
    <property type="project" value="InterPro"/>
</dbReference>
<feature type="transmembrane region" description="Helical" evidence="1">
    <location>
        <begin position="242"/>
        <end position="265"/>
    </location>
</feature>
<keyword evidence="1" id="KW-0472">Membrane</keyword>
<keyword evidence="3" id="KW-1185">Reference proteome</keyword>
<keyword evidence="1" id="KW-1133">Transmembrane helix</keyword>
<protein>
    <submittedName>
        <fullName evidence="2">Uncharacterized protein</fullName>
    </submittedName>
</protein>
<reference evidence="3" key="2">
    <citation type="submission" date="2013-12" db="EMBL/GenBank/DDBJ databases">
        <title>Evolution of pathogenesis and genome organization in the Tremellales.</title>
        <authorList>
            <person name="Cuomo C."/>
            <person name="Litvintseva A."/>
            <person name="Heitman J."/>
            <person name="Chen Y."/>
            <person name="Sun S."/>
            <person name="Springer D."/>
            <person name="Dromer F."/>
            <person name="Young S."/>
            <person name="Zeng Q."/>
            <person name="Chapman S."/>
            <person name="Gujja S."/>
            <person name="Saif S."/>
            <person name="Birren B."/>
        </authorList>
    </citation>
    <scope>NUCLEOTIDE SEQUENCE [LARGE SCALE GENOMIC DNA]</scope>
    <source>
        <strain evidence="3">BCC8398</strain>
    </source>
</reference>
<feature type="transmembrane region" description="Helical" evidence="1">
    <location>
        <begin position="206"/>
        <end position="230"/>
    </location>
</feature>
<accession>A0A1B9GPW2</accession>
<feature type="transmembrane region" description="Helical" evidence="1">
    <location>
        <begin position="144"/>
        <end position="167"/>
    </location>
</feature>
<dbReference type="OrthoDB" id="2576593at2759"/>